<dbReference type="PANTHER" id="PTHR42953">
    <property type="entry name" value="HIGH-AFFINITY ZINC UPTAKE SYSTEM PROTEIN ZNUA-RELATED"/>
    <property type="match status" value="1"/>
</dbReference>
<evidence type="ECO:0000256" key="2">
    <source>
        <dbReference type="ARBA" id="ARBA00022448"/>
    </source>
</evidence>
<dbReference type="OrthoDB" id="9810636at2"/>
<evidence type="ECO:0000313" key="5">
    <source>
        <dbReference type="EMBL" id="ADG92522.1"/>
    </source>
</evidence>
<feature type="signal peptide" evidence="4">
    <location>
        <begin position="1"/>
        <end position="19"/>
    </location>
</feature>
<accession>D5V2U0</accession>
<keyword evidence="3 4" id="KW-0732">Signal</keyword>
<keyword evidence="2" id="KW-0813">Transport</keyword>
<dbReference type="PANTHER" id="PTHR42953:SF3">
    <property type="entry name" value="HIGH-AFFINITY ZINC UPTAKE SYSTEM PROTEIN ZNUA"/>
    <property type="match status" value="1"/>
</dbReference>
<reference evidence="5 6" key="1">
    <citation type="journal article" date="2010" name="Stand. Genomic Sci.">
        <title>Complete genome sequence of Arcobacter nitrofigilis type strain (CI).</title>
        <authorList>
            <person name="Pati A."/>
            <person name="Gronow S."/>
            <person name="Lapidus A."/>
            <person name="Copeland A."/>
            <person name="Glavina Del Rio T."/>
            <person name="Nolan M."/>
            <person name="Lucas S."/>
            <person name="Tice H."/>
            <person name="Cheng J.F."/>
            <person name="Han C."/>
            <person name="Chertkov O."/>
            <person name="Bruce D."/>
            <person name="Tapia R."/>
            <person name="Goodwin L."/>
            <person name="Pitluck S."/>
            <person name="Liolios K."/>
            <person name="Ivanova N."/>
            <person name="Mavromatis K."/>
            <person name="Chen A."/>
            <person name="Palaniappan K."/>
            <person name="Land M."/>
            <person name="Hauser L."/>
            <person name="Chang Y.J."/>
            <person name="Jeffries C.D."/>
            <person name="Detter J.C."/>
            <person name="Rohde M."/>
            <person name="Goker M."/>
            <person name="Bristow J."/>
            <person name="Eisen J.A."/>
            <person name="Markowitz V."/>
            <person name="Hugenholtz P."/>
            <person name="Klenk H.P."/>
            <person name="Kyrpides N.C."/>
        </authorList>
    </citation>
    <scope>NUCLEOTIDE SEQUENCE [LARGE SCALE GENOMIC DNA]</scope>
    <source>
        <strain evidence="6">ATCC 33309 / DSM 7299 / CCUG 15893 / LMG 7604 / NCTC 12251 / CI</strain>
    </source>
</reference>
<dbReference type="STRING" id="572480.Arnit_0858"/>
<dbReference type="InterPro" id="IPR050492">
    <property type="entry name" value="Bact_metal-bind_prot9"/>
</dbReference>
<name>D5V2U0_ARCNC</name>
<dbReference type="Pfam" id="PF01297">
    <property type="entry name" value="ZnuA"/>
    <property type="match status" value="1"/>
</dbReference>
<comment type="similarity">
    <text evidence="1">Belongs to the bacterial solute-binding protein 9 family.</text>
</comment>
<feature type="chain" id="PRO_5003078045" evidence="4">
    <location>
        <begin position="20"/>
        <end position="287"/>
    </location>
</feature>
<evidence type="ECO:0000313" key="6">
    <source>
        <dbReference type="Proteomes" id="UP000000939"/>
    </source>
</evidence>
<sequence length="287" mass="32833" precursor="true">MKKIFYIFLIICSSLYAQKTVTVSILPQKYFVEKIAKDKVKINVMVQPGFSPATYEPKTSQMKALMNSDIYFSIGVPFEESWLSKFRSINKNMLLVDTSKGIKKNKMLGHHHHDEAGHEEHHHEEESLDPHIWLDPILVKTQAKNILDALIKVDGANRKFYYDNYKSFLVELDSLNTKLANILKGIKGKKFMVFHPSWGYFAKRYGLEQEAVEKEGKDPKPKEMIALIDEAKDEGIKVLFVAPQFSKTAATTIAENIGGSVIEIDPLSYKWEDSLIDISKKLVNTYK</sequence>
<evidence type="ECO:0000256" key="1">
    <source>
        <dbReference type="ARBA" id="ARBA00011028"/>
    </source>
</evidence>
<gene>
    <name evidence="5" type="ordered locus">Arnit_0858</name>
</gene>
<dbReference type="HOGENOM" id="CLU_016838_1_0_7"/>
<dbReference type="eggNOG" id="COG0803">
    <property type="taxonomic scope" value="Bacteria"/>
</dbReference>
<dbReference type="RefSeq" id="WP_013134667.1">
    <property type="nucleotide sequence ID" value="NC_014166.1"/>
</dbReference>
<dbReference type="Gene3D" id="3.40.50.1980">
    <property type="entry name" value="Nitrogenase molybdenum iron protein domain"/>
    <property type="match status" value="2"/>
</dbReference>
<organism evidence="5 6">
    <name type="scientific">Arcobacter nitrofigilis (strain ATCC 33309 / DSM 7299 / CCUG 15893 / LMG 7604 / NCTC 12251 / CI)</name>
    <name type="common">Campylobacter nitrofigilis</name>
    <dbReference type="NCBI Taxonomy" id="572480"/>
    <lineage>
        <taxon>Bacteria</taxon>
        <taxon>Pseudomonadati</taxon>
        <taxon>Campylobacterota</taxon>
        <taxon>Epsilonproteobacteria</taxon>
        <taxon>Campylobacterales</taxon>
        <taxon>Arcobacteraceae</taxon>
        <taxon>Arcobacter</taxon>
    </lineage>
</organism>
<dbReference type="EMBL" id="CP001999">
    <property type="protein sequence ID" value="ADG92522.1"/>
    <property type="molecule type" value="Genomic_DNA"/>
</dbReference>
<keyword evidence="6" id="KW-1185">Reference proteome</keyword>
<dbReference type="SUPFAM" id="SSF53807">
    <property type="entry name" value="Helical backbone' metal receptor"/>
    <property type="match status" value="1"/>
</dbReference>
<dbReference type="Proteomes" id="UP000000939">
    <property type="component" value="Chromosome"/>
</dbReference>
<evidence type="ECO:0000256" key="3">
    <source>
        <dbReference type="ARBA" id="ARBA00022729"/>
    </source>
</evidence>
<dbReference type="InterPro" id="IPR006127">
    <property type="entry name" value="ZnuA-like"/>
</dbReference>
<protein>
    <submittedName>
        <fullName evidence="5">Periplasmic solute binding protein</fullName>
    </submittedName>
</protein>
<proteinExistence type="inferred from homology"/>
<dbReference type="KEGG" id="ant:Arnit_0858"/>
<dbReference type="GO" id="GO:0046872">
    <property type="term" value="F:metal ion binding"/>
    <property type="evidence" value="ECO:0007669"/>
    <property type="project" value="InterPro"/>
</dbReference>
<evidence type="ECO:0000256" key="4">
    <source>
        <dbReference type="SAM" id="SignalP"/>
    </source>
</evidence>
<dbReference type="GO" id="GO:0030001">
    <property type="term" value="P:metal ion transport"/>
    <property type="evidence" value="ECO:0007669"/>
    <property type="project" value="InterPro"/>
</dbReference>
<dbReference type="AlphaFoldDB" id="D5V2U0"/>